<keyword evidence="1" id="KW-0732">Signal</keyword>
<accession>A0A849VCR8</accession>
<proteinExistence type="predicted"/>
<gene>
    <name evidence="2" type="ORF">HG263_13105</name>
</gene>
<feature type="chain" id="PRO_5032998137" evidence="1">
    <location>
        <begin position="21"/>
        <end position="262"/>
    </location>
</feature>
<name>A0A849VCR8_9GAMM</name>
<sequence>MKNLFLSVAVISSLPTFALALDNNCKIKQRYAVAGYDLAEGDVLELKVGDRTLTRTINATTKGKDVWPNYMGWQFNNNIHAEVGGFGTLDDLAKSGRYIARAGENIIDIFKTDTPVSLYVNGVDQSSQLILQALPDGNYSGELDIPHFYAGTERHTIFFVSNHSDVDVNVTMELFDSNGNKFAGAHVPRLKFNGTNDPVKGTALLPANSQGDVYLPTAGTQIPGFGKIKWTSNTCVDKPLSLTTQYTWTTSKAMSHVDLGKF</sequence>
<evidence type="ECO:0000313" key="2">
    <source>
        <dbReference type="EMBL" id="NOU51469.1"/>
    </source>
</evidence>
<feature type="signal peptide" evidence="1">
    <location>
        <begin position="1"/>
        <end position="20"/>
    </location>
</feature>
<reference evidence="2 3" key="1">
    <citation type="submission" date="2020-04" db="EMBL/GenBank/DDBJ databases">
        <title>Pseudoalteromonas caenipelagi sp. nov., isolated from a tidal flat.</title>
        <authorList>
            <person name="Park S."/>
            <person name="Yoon J.-H."/>
        </authorList>
    </citation>
    <scope>NUCLEOTIDE SEQUENCE [LARGE SCALE GENOMIC DNA]</scope>
    <source>
        <strain evidence="2 3">JBTF-M23</strain>
    </source>
</reference>
<dbReference type="AlphaFoldDB" id="A0A849VCR8"/>
<evidence type="ECO:0000313" key="3">
    <source>
        <dbReference type="Proteomes" id="UP000586305"/>
    </source>
</evidence>
<evidence type="ECO:0000256" key="1">
    <source>
        <dbReference type="SAM" id="SignalP"/>
    </source>
</evidence>
<dbReference type="RefSeq" id="WP_171626534.1">
    <property type="nucleotide sequence ID" value="NZ_JABBPG010000005.1"/>
</dbReference>
<dbReference type="EMBL" id="JABBPG010000005">
    <property type="protein sequence ID" value="NOU51469.1"/>
    <property type="molecule type" value="Genomic_DNA"/>
</dbReference>
<comment type="caution">
    <text evidence="2">The sequence shown here is derived from an EMBL/GenBank/DDBJ whole genome shotgun (WGS) entry which is preliminary data.</text>
</comment>
<keyword evidence="3" id="KW-1185">Reference proteome</keyword>
<organism evidence="2 3">
    <name type="scientific">Pseudoalteromonas caenipelagi</name>
    <dbReference type="NCBI Taxonomy" id="2726988"/>
    <lineage>
        <taxon>Bacteria</taxon>
        <taxon>Pseudomonadati</taxon>
        <taxon>Pseudomonadota</taxon>
        <taxon>Gammaproteobacteria</taxon>
        <taxon>Alteromonadales</taxon>
        <taxon>Pseudoalteromonadaceae</taxon>
        <taxon>Pseudoalteromonas</taxon>
    </lineage>
</organism>
<protein>
    <submittedName>
        <fullName evidence="2">Uncharacterized protein</fullName>
    </submittedName>
</protein>
<dbReference type="Proteomes" id="UP000586305">
    <property type="component" value="Unassembled WGS sequence"/>
</dbReference>